<evidence type="ECO:0000313" key="1">
    <source>
        <dbReference type="Proteomes" id="UP000887561"/>
    </source>
</evidence>
<sequence length="148" mass="16466">MSSSKTVSMLLATFVFVICSVGLLTLVESTTTRIIEVGRGKHKLEGDNVILSDGSRIAEMKDINRGIVQSKRESCDLHIDYNNNIVLHFRKDGNCTVDLIVEDSDILNPHDPHDTSHTAEFTIALYHHNSLSDCLMNCSGFESIMENI</sequence>
<dbReference type="AlphaFoldDB" id="A0A915N419"/>
<evidence type="ECO:0000313" key="2">
    <source>
        <dbReference type="WBParaSite" id="scaffold6658_cov210.g11105"/>
    </source>
</evidence>
<accession>A0A915N419</accession>
<name>A0A915N419_MELJA</name>
<organism evidence="1 2">
    <name type="scientific">Meloidogyne javanica</name>
    <name type="common">Root-knot nematode worm</name>
    <dbReference type="NCBI Taxonomy" id="6303"/>
    <lineage>
        <taxon>Eukaryota</taxon>
        <taxon>Metazoa</taxon>
        <taxon>Ecdysozoa</taxon>
        <taxon>Nematoda</taxon>
        <taxon>Chromadorea</taxon>
        <taxon>Rhabditida</taxon>
        <taxon>Tylenchina</taxon>
        <taxon>Tylenchomorpha</taxon>
        <taxon>Tylenchoidea</taxon>
        <taxon>Meloidogynidae</taxon>
        <taxon>Meloidogyninae</taxon>
        <taxon>Meloidogyne</taxon>
        <taxon>Meloidogyne incognita group</taxon>
    </lineage>
</organism>
<dbReference type="WBParaSite" id="scaffold6658_cov210.g11105">
    <property type="protein sequence ID" value="scaffold6658_cov210.g11105"/>
    <property type="gene ID" value="scaffold6658_cov210.g11105"/>
</dbReference>
<reference evidence="2" key="1">
    <citation type="submission" date="2022-11" db="UniProtKB">
        <authorList>
            <consortium name="WormBaseParasite"/>
        </authorList>
    </citation>
    <scope>IDENTIFICATION</scope>
</reference>
<proteinExistence type="predicted"/>
<dbReference type="Proteomes" id="UP000887561">
    <property type="component" value="Unplaced"/>
</dbReference>
<keyword evidence="1" id="KW-1185">Reference proteome</keyword>
<protein>
    <submittedName>
        <fullName evidence="2">Uncharacterized protein</fullName>
    </submittedName>
</protein>